<dbReference type="OrthoDB" id="9799703at2"/>
<dbReference type="PANTHER" id="PTHR36558">
    <property type="entry name" value="GLR1098 PROTEIN"/>
    <property type="match status" value="1"/>
</dbReference>
<dbReference type="AlphaFoldDB" id="A0A554WB92"/>
<dbReference type="Gene3D" id="3.90.1570.10">
    <property type="entry name" value="tt1808, chain A"/>
    <property type="match status" value="1"/>
</dbReference>
<comment type="caution">
    <text evidence="1">The sequence shown here is derived from an EMBL/GenBank/DDBJ whole genome shotgun (WGS) entry which is preliminary data.</text>
</comment>
<dbReference type="PANTHER" id="PTHR36558:SF1">
    <property type="entry name" value="RESTRICTION ENDONUCLEASE DOMAIN-CONTAINING PROTEIN-RELATED"/>
    <property type="match status" value="1"/>
</dbReference>
<sequence>MGQAEPARLSLNEYLRWESAQPLHHDFWRGEVYAMTGGSLRHNRATLAAAMTLQRNLQDTPC</sequence>
<reference evidence="1 2" key="1">
    <citation type="submission" date="2019-07" db="EMBL/GenBank/DDBJ databases">
        <title>Tepidimonas alkaliphilus YIM 72238 draft genome.</title>
        <authorList>
            <person name="Da Costa M.S."/>
            <person name="Froufe H.J.C."/>
            <person name="Egas C."/>
            <person name="Albuquerque L."/>
        </authorList>
    </citation>
    <scope>NUCLEOTIDE SEQUENCE [LARGE SCALE GENOMIC DNA]</scope>
    <source>
        <strain evidence="1 2">YIM 72238</strain>
    </source>
</reference>
<keyword evidence="2" id="KW-1185">Reference proteome</keyword>
<dbReference type="RefSeq" id="WP_143889549.1">
    <property type="nucleotide sequence ID" value="NZ_VJNB01000002.1"/>
</dbReference>
<evidence type="ECO:0000313" key="2">
    <source>
        <dbReference type="Proteomes" id="UP000315736"/>
    </source>
</evidence>
<gene>
    <name evidence="1" type="ORF">Talka_00503</name>
</gene>
<dbReference type="Proteomes" id="UP000315736">
    <property type="component" value="Unassembled WGS sequence"/>
</dbReference>
<name>A0A554WB92_9BURK</name>
<accession>A0A554WB92</accession>
<evidence type="ECO:0000313" key="1">
    <source>
        <dbReference type="EMBL" id="TSE20840.1"/>
    </source>
</evidence>
<organism evidence="1 2">
    <name type="scientific">Tepidimonas alkaliphilus</name>
    <dbReference type="NCBI Taxonomy" id="2588942"/>
    <lineage>
        <taxon>Bacteria</taxon>
        <taxon>Pseudomonadati</taxon>
        <taxon>Pseudomonadota</taxon>
        <taxon>Betaproteobacteria</taxon>
        <taxon>Burkholderiales</taxon>
        <taxon>Tepidimonas</taxon>
    </lineage>
</organism>
<dbReference type="InterPro" id="IPR012296">
    <property type="entry name" value="Nuclease_put_TT1808"/>
</dbReference>
<dbReference type="EMBL" id="VJNB01000002">
    <property type="protein sequence ID" value="TSE20840.1"/>
    <property type="molecule type" value="Genomic_DNA"/>
</dbReference>
<proteinExistence type="predicted"/>
<protein>
    <submittedName>
        <fullName evidence="1">Uncharacterized protein</fullName>
    </submittedName>
</protein>